<dbReference type="GO" id="GO:0070221">
    <property type="term" value="P:sulfide oxidation, using sulfide:quinone oxidoreductase"/>
    <property type="evidence" value="ECO:0007669"/>
    <property type="project" value="TreeGrafter"/>
</dbReference>
<evidence type="ECO:0000313" key="3">
    <source>
        <dbReference type="Proteomes" id="UP000494115"/>
    </source>
</evidence>
<feature type="domain" description="Beta-lactamase hydrolase-like protein phosphatase-like" evidence="1">
    <location>
        <begin position="3"/>
        <end position="54"/>
    </location>
</feature>
<dbReference type="Pfam" id="PF04273">
    <property type="entry name" value="BLH_phosphatase"/>
    <property type="match status" value="1"/>
</dbReference>
<evidence type="ECO:0000313" key="2">
    <source>
        <dbReference type="EMBL" id="CAB3805730.1"/>
    </source>
</evidence>
<dbReference type="AlphaFoldDB" id="A0A6S7BMW8"/>
<dbReference type="SUPFAM" id="SSF51905">
    <property type="entry name" value="FAD/NAD(P)-binding domain"/>
    <property type="match status" value="1"/>
</dbReference>
<dbReference type="PANTHER" id="PTHR10632">
    <property type="entry name" value="SULFIDE:QUINONE OXIDOREDUCTASE"/>
    <property type="match status" value="1"/>
</dbReference>
<protein>
    <recommendedName>
        <fullName evidence="1">Beta-lactamase hydrolase-like protein phosphatase-like domain-containing protein</fullName>
    </recommendedName>
</protein>
<organism evidence="2 3">
    <name type="scientific">Pararobbsia alpina</name>
    <dbReference type="NCBI Taxonomy" id="621374"/>
    <lineage>
        <taxon>Bacteria</taxon>
        <taxon>Pseudomonadati</taxon>
        <taxon>Pseudomonadota</taxon>
        <taxon>Betaproteobacteria</taxon>
        <taxon>Burkholderiales</taxon>
        <taxon>Burkholderiaceae</taxon>
        <taxon>Pararobbsia</taxon>
    </lineage>
</organism>
<sequence length="192" mass="20644">MQLRKLTAEMSVSLQITASDLSAIQTAGFRSIICNRPDGEGSDLPTFSEIEAADIVIVGAGAAGLATASSLLVRDHTLDIAVIDPADTHYYQPGWTMVGAGLCKQVAIAREMAAVLPRKVHWIKAAVAAFEPDSHVVILEGCRVVRYRRLIVCPGLKLDWHAFTHARPAGDAGTAPTIDAATLRFHERSVFK</sequence>
<dbReference type="PANTHER" id="PTHR10632:SF2">
    <property type="entry name" value="SULFIDE:QUINONE OXIDOREDUCTASE, MITOCHONDRIAL"/>
    <property type="match status" value="1"/>
</dbReference>
<dbReference type="InterPro" id="IPR036188">
    <property type="entry name" value="FAD/NAD-bd_sf"/>
</dbReference>
<dbReference type="Gene3D" id="3.50.50.60">
    <property type="entry name" value="FAD/NAD(P)-binding domain"/>
    <property type="match status" value="2"/>
</dbReference>
<dbReference type="InterPro" id="IPR015904">
    <property type="entry name" value="Sulphide_quinone_reductase"/>
</dbReference>
<dbReference type="InterPro" id="IPR005939">
    <property type="entry name" value="BLH_phosphatase-like"/>
</dbReference>
<dbReference type="GO" id="GO:0016787">
    <property type="term" value="F:hydrolase activity"/>
    <property type="evidence" value="ECO:0007669"/>
    <property type="project" value="InterPro"/>
</dbReference>
<reference evidence="2 3" key="1">
    <citation type="submission" date="2020-04" db="EMBL/GenBank/DDBJ databases">
        <authorList>
            <person name="De Canck E."/>
        </authorList>
    </citation>
    <scope>NUCLEOTIDE SEQUENCE [LARGE SCALE GENOMIC DNA]</scope>
    <source>
        <strain evidence="2 3">LMG 28138</strain>
    </source>
</reference>
<accession>A0A6S7BMW8</accession>
<keyword evidence="3" id="KW-1185">Reference proteome</keyword>
<name>A0A6S7BMW8_9BURK</name>
<proteinExistence type="predicted"/>
<dbReference type="GO" id="GO:0070224">
    <property type="term" value="F:sulfide:quinone oxidoreductase activity"/>
    <property type="evidence" value="ECO:0007669"/>
    <property type="project" value="TreeGrafter"/>
</dbReference>
<evidence type="ECO:0000259" key="1">
    <source>
        <dbReference type="Pfam" id="PF04273"/>
    </source>
</evidence>
<gene>
    <name evidence="2" type="ORF">LMG28138_05716</name>
</gene>
<dbReference type="Proteomes" id="UP000494115">
    <property type="component" value="Unassembled WGS sequence"/>
</dbReference>
<dbReference type="GO" id="GO:0071949">
    <property type="term" value="F:FAD binding"/>
    <property type="evidence" value="ECO:0007669"/>
    <property type="project" value="TreeGrafter"/>
</dbReference>
<dbReference type="EMBL" id="CADIKM010000075">
    <property type="protein sequence ID" value="CAB3805730.1"/>
    <property type="molecule type" value="Genomic_DNA"/>
</dbReference>